<dbReference type="Pfam" id="PF00002">
    <property type="entry name" value="7tm_2"/>
    <property type="match status" value="1"/>
</dbReference>
<evidence type="ECO:0000256" key="13">
    <source>
        <dbReference type="SAM" id="Phobius"/>
    </source>
</evidence>
<keyword evidence="3" id="KW-1003">Cell membrane</keyword>
<keyword evidence="12" id="KW-0325">Glycoprotein</keyword>
<dbReference type="InterPro" id="IPR000832">
    <property type="entry name" value="GPCR_2_secretin-like"/>
</dbReference>
<feature type="domain" description="Ig-like" evidence="15">
    <location>
        <begin position="210"/>
        <end position="276"/>
    </location>
</feature>
<dbReference type="Gene3D" id="1.20.1070.10">
    <property type="entry name" value="Rhodopsin 7-helix transmembrane proteins"/>
    <property type="match status" value="1"/>
</dbReference>
<feature type="domain" description="G-protein coupled receptors family 2 profile 2" evidence="14">
    <location>
        <begin position="444"/>
        <end position="691"/>
    </location>
</feature>
<keyword evidence="5 13" id="KW-0812">Transmembrane</keyword>
<dbReference type="FunFam" id="1.20.1070.10:FF:000054">
    <property type="entry name" value="Adhesion G protein-coupled receptor E3"/>
    <property type="match status" value="1"/>
</dbReference>
<evidence type="ECO:0000256" key="5">
    <source>
        <dbReference type="ARBA" id="ARBA00022692"/>
    </source>
</evidence>
<dbReference type="PANTHER" id="PTHR12011">
    <property type="entry name" value="ADHESION G-PROTEIN COUPLED RECEPTOR"/>
    <property type="match status" value="1"/>
</dbReference>
<evidence type="ECO:0000256" key="2">
    <source>
        <dbReference type="ARBA" id="ARBA00007343"/>
    </source>
</evidence>
<evidence type="ECO:0000256" key="11">
    <source>
        <dbReference type="ARBA" id="ARBA00023157"/>
    </source>
</evidence>
<protein>
    <submittedName>
        <fullName evidence="17">Adhesion G protein-coupled receptor E3-like</fullName>
    </submittedName>
</protein>
<feature type="transmembrane region" description="Helical" evidence="13">
    <location>
        <begin position="642"/>
        <end position="664"/>
    </location>
</feature>
<dbReference type="AlphaFoldDB" id="A0A6J2VS00"/>
<reference evidence="17" key="1">
    <citation type="submission" date="2025-08" db="UniProtKB">
        <authorList>
            <consortium name="RefSeq"/>
        </authorList>
    </citation>
    <scope>IDENTIFICATION</scope>
</reference>
<dbReference type="PRINTS" id="PR00249">
    <property type="entry name" value="GPCRSECRETIN"/>
</dbReference>
<dbReference type="InParanoid" id="A0A6J2VS00"/>
<comment type="subcellular location">
    <subcellularLocation>
        <location evidence="1">Cell membrane</location>
        <topology evidence="1">Multi-pass membrane protein</topology>
    </subcellularLocation>
</comment>
<evidence type="ECO:0000256" key="8">
    <source>
        <dbReference type="ARBA" id="ARBA00022837"/>
    </source>
</evidence>
<evidence type="ECO:0000256" key="7">
    <source>
        <dbReference type="ARBA" id="ARBA00022737"/>
    </source>
</evidence>
<feature type="transmembrane region" description="Helical" evidence="13">
    <location>
        <begin position="670"/>
        <end position="690"/>
    </location>
</feature>
<keyword evidence="11" id="KW-1015">Disulfide bond</keyword>
<evidence type="ECO:0000256" key="6">
    <source>
        <dbReference type="ARBA" id="ARBA00022729"/>
    </source>
</evidence>
<feature type="transmembrane region" description="Helical" evidence="13">
    <location>
        <begin position="597"/>
        <end position="621"/>
    </location>
</feature>
<evidence type="ECO:0000256" key="9">
    <source>
        <dbReference type="ARBA" id="ARBA00022989"/>
    </source>
</evidence>
<dbReference type="GeneID" id="115815904"/>
<evidence type="ECO:0000256" key="12">
    <source>
        <dbReference type="ARBA" id="ARBA00023180"/>
    </source>
</evidence>
<dbReference type="GO" id="GO:0005886">
    <property type="term" value="C:plasma membrane"/>
    <property type="evidence" value="ECO:0007669"/>
    <property type="project" value="UniProtKB-SubCell"/>
</dbReference>
<proteinExistence type="inferred from homology"/>
<evidence type="ECO:0000256" key="1">
    <source>
        <dbReference type="ARBA" id="ARBA00004651"/>
    </source>
</evidence>
<dbReference type="OrthoDB" id="1100386at2759"/>
<evidence type="ECO:0000256" key="3">
    <source>
        <dbReference type="ARBA" id="ARBA00022475"/>
    </source>
</evidence>
<dbReference type="PROSITE" id="PS50261">
    <property type="entry name" value="G_PROTEIN_RECEP_F2_4"/>
    <property type="match status" value="1"/>
</dbReference>
<evidence type="ECO:0000256" key="10">
    <source>
        <dbReference type="ARBA" id="ARBA00023136"/>
    </source>
</evidence>
<feature type="transmembrane region" description="Helical" evidence="13">
    <location>
        <begin position="481"/>
        <end position="501"/>
    </location>
</feature>
<name>A0A6J2VS00_CHACN</name>
<evidence type="ECO:0000256" key="4">
    <source>
        <dbReference type="ARBA" id="ARBA00022536"/>
    </source>
</evidence>
<gene>
    <name evidence="17" type="primary">LOC115815904</name>
</gene>
<feature type="transmembrane region" description="Helical" evidence="13">
    <location>
        <begin position="513"/>
        <end position="538"/>
    </location>
</feature>
<dbReference type="GO" id="GO:0004930">
    <property type="term" value="F:G protein-coupled receptor activity"/>
    <property type="evidence" value="ECO:0007669"/>
    <property type="project" value="InterPro"/>
</dbReference>
<keyword evidence="9 13" id="KW-1133">Transmembrane helix</keyword>
<keyword evidence="16" id="KW-1185">Reference proteome</keyword>
<evidence type="ECO:0000313" key="16">
    <source>
        <dbReference type="Proteomes" id="UP000504632"/>
    </source>
</evidence>
<dbReference type="GO" id="GO:0007189">
    <property type="term" value="P:adenylate cyclase-activating G protein-coupled receptor signaling pathway"/>
    <property type="evidence" value="ECO:0007669"/>
    <property type="project" value="TreeGrafter"/>
</dbReference>
<keyword evidence="6" id="KW-0732">Signal</keyword>
<dbReference type="InterPro" id="IPR001740">
    <property type="entry name" value="GPCR_2_EMR1-like_rcpt"/>
</dbReference>
<keyword evidence="8" id="KW-0106">Calcium</keyword>
<organism evidence="16 17">
    <name type="scientific">Chanos chanos</name>
    <name type="common">Milkfish</name>
    <name type="synonym">Mugil chanos</name>
    <dbReference type="NCBI Taxonomy" id="29144"/>
    <lineage>
        <taxon>Eukaryota</taxon>
        <taxon>Metazoa</taxon>
        <taxon>Chordata</taxon>
        <taxon>Craniata</taxon>
        <taxon>Vertebrata</taxon>
        <taxon>Euteleostomi</taxon>
        <taxon>Actinopterygii</taxon>
        <taxon>Neopterygii</taxon>
        <taxon>Teleostei</taxon>
        <taxon>Ostariophysi</taxon>
        <taxon>Gonorynchiformes</taxon>
        <taxon>Chanidae</taxon>
        <taxon>Chanos</taxon>
    </lineage>
</organism>
<evidence type="ECO:0000259" key="14">
    <source>
        <dbReference type="PROSITE" id="PS50261"/>
    </source>
</evidence>
<evidence type="ECO:0000259" key="15">
    <source>
        <dbReference type="PROSITE" id="PS50835"/>
    </source>
</evidence>
<dbReference type="InterPro" id="IPR036179">
    <property type="entry name" value="Ig-like_dom_sf"/>
</dbReference>
<sequence>MRMLFIDFSSAFSTIIPQQLTAKLSLMRLNSSNTITLSTGVPHGALFVLCGFVTPDLFDPDYRLTDFGFSACLIVSLLTHDCSSSSTMNNLMKFADNTTIMGLISINDDVIQRGGATAGRLVYSVDKGHKVTTAFWYLKGTLGQEPANILLNSSFQGRLKYLGDKEQNCGLRISDARENDSGIFDFLFKTNANEESQTSESGVNVTVTDFDVHVLPMKDVLTEGDWLILSCGRCIPTSFIPTYIWKKDGRPHATKQGNNILEMESVKMEDGGKYSCSKVKAQLDEVLNTLERKFDKSSESESENLASQASTVLNISETLVSLLVKPTNTEEILNFTSNTTEVKVYTVGPNATLESITRLNNTAAFLDIDIISIAKNNKGHASVAFMTYDNMSEILKPTFFPSKKDTVNTMMSTVVSAFLPKTTNKTLTNPVNFTLKHIRWSHRLELLNTIAVTVGLTLLSLAVLTLVLFRKNSRVSSVLRLNLCICLLLAHLLFLLTQRFLAHSNYKVLLCSAFAGILHFLLLSAFVWMFLEAITLFISVRNLSKIRSRWREVLHWKYQLVIGYVVPTLVVGVSVAVQRDGYDSETCWIKLGTSFVWSFLGPVCFILAVNLILFIAIIITLQCTLMHLSGDVSQIKTSRTMVFKALAQFFILGCPWILGFFTQFSKALEIIFLLLTSQQGTFIFLVHCVLSEEVKQNQVRKQYKKLWYILCPHHETKEQMTETMRTVQSNIYTTDADLSVDLDKKD</sequence>
<keyword evidence="10 13" id="KW-0472">Membrane</keyword>
<evidence type="ECO:0000313" key="17">
    <source>
        <dbReference type="RefSeq" id="XP_030634733.1"/>
    </source>
</evidence>
<feature type="transmembrane region" description="Helical" evidence="13">
    <location>
        <begin position="446"/>
        <end position="469"/>
    </location>
</feature>
<keyword evidence="4" id="KW-0245">EGF-like domain</keyword>
<dbReference type="InterPro" id="IPR007110">
    <property type="entry name" value="Ig-like_dom"/>
</dbReference>
<dbReference type="InterPro" id="IPR017981">
    <property type="entry name" value="GPCR_2-like_7TM"/>
</dbReference>
<dbReference type="PROSITE" id="PS50835">
    <property type="entry name" value="IG_LIKE"/>
    <property type="match status" value="1"/>
</dbReference>
<dbReference type="Gene3D" id="2.60.40.10">
    <property type="entry name" value="Immunoglobulins"/>
    <property type="match status" value="2"/>
</dbReference>
<comment type="similarity">
    <text evidence="2">Belongs to the G-protein coupled receptor 2 family. Adhesion G-protein coupled receptor (ADGR) subfamily.</text>
</comment>
<dbReference type="GO" id="GO:0007166">
    <property type="term" value="P:cell surface receptor signaling pathway"/>
    <property type="evidence" value="ECO:0007669"/>
    <property type="project" value="InterPro"/>
</dbReference>
<keyword evidence="7" id="KW-0677">Repeat</keyword>
<dbReference type="InterPro" id="IPR013783">
    <property type="entry name" value="Ig-like_fold"/>
</dbReference>
<dbReference type="SUPFAM" id="SSF48726">
    <property type="entry name" value="Immunoglobulin"/>
    <property type="match status" value="2"/>
</dbReference>
<accession>A0A6J2VS00</accession>
<dbReference type="RefSeq" id="XP_030634733.1">
    <property type="nucleotide sequence ID" value="XM_030778873.1"/>
</dbReference>
<dbReference type="PANTHER" id="PTHR12011:SF469">
    <property type="entry name" value="ADHESION G PROTEIN-COUPLED RECEPTOR E1-RELATED"/>
    <property type="match status" value="1"/>
</dbReference>
<dbReference type="PRINTS" id="PR01128">
    <property type="entry name" value="EMR1HORMONER"/>
</dbReference>
<feature type="transmembrane region" description="Helical" evidence="13">
    <location>
        <begin position="558"/>
        <end position="577"/>
    </location>
</feature>
<dbReference type="Proteomes" id="UP000504632">
    <property type="component" value="Chromosome 7"/>
</dbReference>